<name>A0A7W5DHI2_9GAMM</name>
<dbReference type="AlphaFoldDB" id="A0A7W5DHI2"/>
<protein>
    <submittedName>
        <fullName evidence="1">Uncharacterized protein</fullName>
    </submittedName>
</protein>
<dbReference type="EMBL" id="JACHXQ010000001">
    <property type="protein sequence ID" value="MBB3182716.1"/>
    <property type="molecule type" value="Genomic_DNA"/>
</dbReference>
<keyword evidence="2" id="KW-1185">Reference proteome</keyword>
<reference evidence="1 2" key="1">
    <citation type="submission" date="2020-08" db="EMBL/GenBank/DDBJ databases">
        <title>Genomic Encyclopedia of Type Strains, Phase III (KMG-III): the genomes of soil and plant-associated and newly described type strains.</title>
        <authorList>
            <person name="Whitman W."/>
        </authorList>
    </citation>
    <scope>NUCLEOTIDE SEQUENCE [LARGE SCALE GENOMIC DNA]</scope>
    <source>
        <strain evidence="1 2">CECT 7341</strain>
    </source>
</reference>
<accession>A0A7W5DHI2</accession>
<sequence>MPTIAPPTPRQRRLLEALALGPVSREDADRTAPAINGPHFIGTLRRAYRLALPCERIPCTTIDGDPSWCGLYVPTAADRRSIARILSAFNTEDVA</sequence>
<dbReference type="Proteomes" id="UP000563050">
    <property type="component" value="Unassembled WGS sequence"/>
</dbReference>
<dbReference type="RefSeq" id="WP_183313053.1">
    <property type="nucleotide sequence ID" value="NZ_JACHXQ010000001.1"/>
</dbReference>
<evidence type="ECO:0000313" key="1">
    <source>
        <dbReference type="EMBL" id="MBB3182716.1"/>
    </source>
</evidence>
<gene>
    <name evidence="1" type="ORF">FHR95_000240</name>
</gene>
<evidence type="ECO:0000313" key="2">
    <source>
        <dbReference type="Proteomes" id="UP000563050"/>
    </source>
</evidence>
<organism evidence="1 2">
    <name type="scientific">Halomonas fontilapidosi</name>
    <dbReference type="NCBI Taxonomy" id="616675"/>
    <lineage>
        <taxon>Bacteria</taxon>
        <taxon>Pseudomonadati</taxon>
        <taxon>Pseudomonadota</taxon>
        <taxon>Gammaproteobacteria</taxon>
        <taxon>Oceanospirillales</taxon>
        <taxon>Halomonadaceae</taxon>
        <taxon>Halomonas</taxon>
    </lineage>
</organism>
<proteinExistence type="predicted"/>
<comment type="caution">
    <text evidence="1">The sequence shown here is derived from an EMBL/GenBank/DDBJ whole genome shotgun (WGS) entry which is preliminary data.</text>
</comment>